<evidence type="ECO:0000313" key="3">
    <source>
        <dbReference type="Proteomes" id="UP000637267"/>
    </source>
</evidence>
<dbReference type="Pfam" id="PF10029">
    <property type="entry name" value="DUF2271"/>
    <property type="match status" value="1"/>
</dbReference>
<keyword evidence="1" id="KW-0732">Signal</keyword>
<evidence type="ECO:0000313" key="2">
    <source>
        <dbReference type="EMBL" id="GGP21070.1"/>
    </source>
</evidence>
<feature type="signal peptide" evidence="1">
    <location>
        <begin position="1"/>
        <end position="33"/>
    </location>
</feature>
<proteinExistence type="predicted"/>
<protein>
    <recommendedName>
        <fullName evidence="4">DUF2271 domain-containing protein</fullName>
    </recommendedName>
</protein>
<gene>
    <name evidence="2" type="ORF">GCM10010970_18510</name>
</gene>
<dbReference type="InterPro" id="IPR014469">
    <property type="entry name" value="DUF2271"/>
</dbReference>
<comment type="caution">
    <text evidence="2">The sequence shown here is derived from an EMBL/GenBank/DDBJ whole genome shotgun (WGS) entry which is preliminary data.</text>
</comment>
<evidence type="ECO:0008006" key="4">
    <source>
        <dbReference type="Google" id="ProtNLM"/>
    </source>
</evidence>
<dbReference type="EMBL" id="BMLX01000002">
    <property type="protein sequence ID" value="GGP21070.1"/>
    <property type="molecule type" value="Genomic_DNA"/>
</dbReference>
<name>A0ABQ2P8Z9_9NEIS</name>
<feature type="chain" id="PRO_5046340284" description="DUF2271 domain-containing protein" evidence="1">
    <location>
        <begin position="34"/>
        <end position="184"/>
    </location>
</feature>
<organism evidence="2 3">
    <name type="scientific">Silvimonas iriomotensis</name>
    <dbReference type="NCBI Taxonomy" id="449662"/>
    <lineage>
        <taxon>Bacteria</taxon>
        <taxon>Pseudomonadati</taxon>
        <taxon>Pseudomonadota</taxon>
        <taxon>Betaproteobacteria</taxon>
        <taxon>Neisseriales</taxon>
        <taxon>Chitinibacteraceae</taxon>
        <taxon>Silvimonas</taxon>
    </lineage>
</organism>
<dbReference type="Proteomes" id="UP000637267">
    <property type="component" value="Unassembled WGS sequence"/>
</dbReference>
<evidence type="ECO:0000256" key="1">
    <source>
        <dbReference type="SAM" id="SignalP"/>
    </source>
</evidence>
<keyword evidence="3" id="KW-1185">Reference proteome</keyword>
<accession>A0ABQ2P8Z9</accession>
<reference evidence="3" key="1">
    <citation type="journal article" date="2019" name="Int. J. Syst. Evol. Microbiol.">
        <title>The Global Catalogue of Microorganisms (GCM) 10K type strain sequencing project: providing services to taxonomists for standard genome sequencing and annotation.</title>
        <authorList>
            <consortium name="The Broad Institute Genomics Platform"/>
            <consortium name="The Broad Institute Genome Sequencing Center for Infectious Disease"/>
            <person name="Wu L."/>
            <person name="Ma J."/>
        </authorList>
    </citation>
    <scope>NUCLEOTIDE SEQUENCE [LARGE SCALE GENOMIC DNA]</scope>
    <source>
        <strain evidence="3">CGMCC 1.8859</strain>
    </source>
</reference>
<sequence length="184" mass="19922">MINISYQGFDMRRLLTVTLTGMAAAPLAGTAMAADLSVKVELPQLAVAEYHRPYVAMWIEHTDQTPVSTLAVWYDGKKPNAEGTKWLKDLRQWWRKAGRDLTVPADGITGATKVPGEQALTFTDGKAPLGKLSAGDYQLVVETAREAGGHELVRVPFTWPPKAPATASAKGEHELGSVTVNLKP</sequence>
<dbReference type="PIRSF" id="PIRSF014995">
    <property type="entry name" value="UCP014995"/>
    <property type="match status" value="1"/>
</dbReference>